<protein>
    <recommendedName>
        <fullName evidence="10">AN1-type zinc finger protein 4</fullName>
    </recommendedName>
</protein>
<proteinExistence type="predicted"/>
<reference evidence="8" key="1">
    <citation type="journal article" date="2023" name="Mol. Biol. Evol.">
        <title>Third-Generation Sequencing Reveals the Adaptive Role of the Epigenome in Three Deep-Sea Polychaetes.</title>
        <authorList>
            <person name="Perez M."/>
            <person name="Aroh O."/>
            <person name="Sun Y."/>
            <person name="Lan Y."/>
            <person name="Juniper S.K."/>
            <person name="Young C.R."/>
            <person name="Angers B."/>
            <person name="Qian P.Y."/>
        </authorList>
    </citation>
    <scope>NUCLEOTIDE SEQUENCE</scope>
    <source>
        <strain evidence="8">R07B-5</strain>
    </source>
</reference>
<keyword evidence="2 4" id="KW-0863">Zinc-finger</keyword>
<dbReference type="EMBL" id="JAODUO010000455">
    <property type="protein sequence ID" value="KAK2180169.1"/>
    <property type="molecule type" value="Genomic_DNA"/>
</dbReference>
<feature type="compositionally biased region" description="Basic and acidic residues" evidence="5">
    <location>
        <begin position="199"/>
        <end position="220"/>
    </location>
</feature>
<accession>A0AAD9KYS4</accession>
<dbReference type="SMART" id="SM00213">
    <property type="entry name" value="UBQ"/>
    <property type="match status" value="1"/>
</dbReference>
<dbReference type="InterPro" id="IPR000058">
    <property type="entry name" value="Znf_AN1"/>
</dbReference>
<name>A0AAD9KYS4_RIDPI</name>
<dbReference type="InterPro" id="IPR019956">
    <property type="entry name" value="Ubiquitin_dom"/>
</dbReference>
<dbReference type="AlphaFoldDB" id="A0AAD9KYS4"/>
<feature type="compositionally biased region" description="Polar residues" evidence="5">
    <location>
        <begin position="361"/>
        <end position="404"/>
    </location>
</feature>
<keyword evidence="3" id="KW-0862">Zinc</keyword>
<dbReference type="InterPro" id="IPR053061">
    <property type="entry name" value="AN1-type_zinc_finger"/>
</dbReference>
<feature type="compositionally biased region" description="Polar residues" evidence="5">
    <location>
        <begin position="289"/>
        <end position="299"/>
    </location>
</feature>
<dbReference type="CDD" id="cd01802">
    <property type="entry name" value="Ubl_ZFAND4"/>
    <property type="match status" value="1"/>
</dbReference>
<feature type="region of interest" description="Disordered" evidence="5">
    <location>
        <begin position="330"/>
        <end position="415"/>
    </location>
</feature>
<evidence type="ECO:0000259" key="6">
    <source>
        <dbReference type="PROSITE" id="PS50053"/>
    </source>
</evidence>
<organism evidence="8 9">
    <name type="scientific">Ridgeia piscesae</name>
    <name type="common">Tubeworm</name>
    <dbReference type="NCBI Taxonomy" id="27915"/>
    <lineage>
        <taxon>Eukaryota</taxon>
        <taxon>Metazoa</taxon>
        <taxon>Spiralia</taxon>
        <taxon>Lophotrochozoa</taxon>
        <taxon>Annelida</taxon>
        <taxon>Polychaeta</taxon>
        <taxon>Sedentaria</taxon>
        <taxon>Canalipalpata</taxon>
        <taxon>Sabellida</taxon>
        <taxon>Siboglinidae</taxon>
        <taxon>Ridgeia</taxon>
    </lineage>
</organism>
<feature type="region of interest" description="Disordered" evidence="5">
    <location>
        <begin position="276"/>
        <end position="307"/>
    </location>
</feature>
<dbReference type="SMART" id="SM00154">
    <property type="entry name" value="ZnF_AN1"/>
    <property type="match status" value="1"/>
</dbReference>
<keyword evidence="1" id="KW-0479">Metal-binding</keyword>
<evidence type="ECO:0000256" key="1">
    <source>
        <dbReference type="ARBA" id="ARBA00022723"/>
    </source>
</evidence>
<dbReference type="PANTHER" id="PTHR46728">
    <property type="entry name" value="AN1-TYPE ZINC FINGER PROTEIN 4"/>
    <property type="match status" value="1"/>
</dbReference>
<dbReference type="Proteomes" id="UP001209878">
    <property type="component" value="Unassembled WGS sequence"/>
</dbReference>
<dbReference type="CDD" id="cd00065">
    <property type="entry name" value="FYVE_like_SF"/>
    <property type="match status" value="1"/>
</dbReference>
<comment type="caution">
    <text evidence="8">The sequence shown here is derived from an EMBL/GenBank/DDBJ whole genome shotgun (WGS) entry which is preliminary data.</text>
</comment>
<evidence type="ECO:0000256" key="2">
    <source>
        <dbReference type="ARBA" id="ARBA00022771"/>
    </source>
</evidence>
<evidence type="ECO:0008006" key="10">
    <source>
        <dbReference type="Google" id="ProtNLM"/>
    </source>
</evidence>
<feature type="domain" description="AN1-type" evidence="7">
    <location>
        <begin position="595"/>
        <end position="642"/>
    </location>
</feature>
<sequence length="661" mass="72750">MGLFRRNGFLFERVIKMMELYIETLTGTAFELRVSPYETVQDVKARIQKLEGIPISQQHLIWQSVELEDDFCLRDYSIGDGATLKLVLTMRGGPINTRRIPVEDQTLRDMAEYISEANRDDFLDKRHGSNKPVTVIVYQNGDQLNFFRIVDHDSNSPSESLSATYLFEEDEEENVGWKQFYSGPYQLDDDEEESSGSSGKEKGHENDKTREKMKLLRSKMDNMTVTKKPKKKNLAPRPPSASRPLSNGGGHLRKYTTSTGHVILNRNPCLPPVSYSTTVHEDDGDARVSVSSPSQTSRTVRAPSHQGDATAGLLATAAVAEQESAIMDYRSPNGVVPSQPLSGIPSSGARKRLESLDSAKLKQSPTFLSSVTRRSTSLDAVSTAETGSRQSGKTSTMAHESTSSIPPPGTLESILRRSRLSSRKRNLMPREALMPSSPGFSKELETLRTLASRGPSTSATSKALERLLDDDSGPSAGPSRKDAVYETLKDTLGSQPSTSSKYGGGRNTSEKKQSVILESLDPSEVQAVSGMLSSIVHGTSKNRASFKLHSAGLRDGHIPTPENRLMSAHLQKLSTARDGHVVSPSHRLPPVKQKKKTTKRCYVCGKKTGLATSYQCRCGNNFCASHRYAESHNCTFDYKTEGRKLLEQNNPVVNAPKLPKI</sequence>
<feature type="domain" description="Ubiquitin-like" evidence="6">
    <location>
        <begin position="18"/>
        <end position="93"/>
    </location>
</feature>
<dbReference type="Gene3D" id="4.10.1110.10">
    <property type="entry name" value="AN1-like Zinc finger"/>
    <property type="match status" value="1"/>
</dbReference>
<dbReference type="PROSITE" id="PS50053">
    <property type="entry name" value="UBIQUITIN_2"/>
    <property type="match status" value="1"/>
</dbReference>
<keyword evidence="9" id="KW-1185">Reference proteome</keyword>
<feature type="compositionally biased region" description="Basic and acidic residues" evidence="5">
    <location>
        <begin position="479"/>
        <end position="489"/>
    </location>
</feature>
<evidence type="ECO:0000259" key="7">
    <source>
        <dbReference type="PROSITE" id="PS51039"/>
    </source>
</evidence>
<feature type="compositionally biased region" description="Polar residues" evidence="5">
    <location>
        <begin position="492"/>
        <end position="501"/>
    </location>
</feature>
<evidence type="ECO:0000256" key="5">
    <source>
        <dbReference type="SAM" id="MobiDB-lite"/>
    </source>
</evidence>
<evidence type="ECO:0000313" key="9">
    <source>
        <dbReference type="Proteomes" id="UP001209878"/>
    </source>
</evidence>
<dbReference type="SUPFAM" id="SSF54236">
    <property type="entry name" value="Ubiquitin-like"/>
    <property type="match status" value="1"/>
</dbReference>
<evidence type="ECO:0000313" key="8">
    <source>
        <dbReference type="EMBL" id="KAK2180169.1"/>
    </source>
</evidence>
<feature type="region of interest" description="Disordered" evidence="5">
    <location>
        <begin position="421"/>
        <end position="440"/>
    </location>
</feature>
<dbReference type="PROSITE" id="PS51039">
    <property type="entry name" value="ZF_AN1"/>
    <property type="match status" value="1"/>
</dbReference>
<dbReference type="PANTHER" id="PTHR46728:SF1">
    <property type="entry name" value="AN1-TYPE ZINC FINGER PROTEIN 4"/>
    <property type="match status" value="1"/>
</dbReference>
<evidence type="ECO:0000256" key="3">
    <source>
        <dbReference type="ARBA" id="ARBA00022833"/>
    </source>
</evidence>
<dbReference type="InterPro" id="IPR000626">
    <property type="entry name" value="Ubiquitin-like_dom"/>
</dbReference>
<dbReference type="SUPFAM" id="SSF118310">
    <property type="entry name" value="AN1-like Zinc finger"/>
    <property type="match status" value="1"/>
</dbReference>
<dbReference type="Pfam" id="PF00240">
    <property type="entry name" value="ubiquitin"/>
    <property type="match status" value="1"/>
</dbReference>
<feature type="region of interest" description="Disordered" evidence="5">
    <location>
        <begin position="182"/>
        <end position="255"/>
    </location>
</feature>
<gene>
    <name evidence="8" type="ORF">NP493_454g01002</name>
</gene>
<feature type="compositionally biased region" description="Basic and acidic residues" evidence="5">
    <location>
        <begin position="351"/>
        <end position="360"/>
    </location>
</feature>
<dbReference type="InterPro" id="IPR029071">
    <property type="entry name" value="Ubiquitin-like_domsf"/>
</dbReference>
<dbReference type="InterPro" id="IPR035896">
    <property type="entry name" value="AN1-like_Znf"/>
</dbReference>
<evidence type="ECO:0000256" key="4">
    <source>
        <dbReference type="PROSITE-ProRule" id="PRU00449"/>
    </source>
</evidence>
<feature type="region of interest" description="Disordered" evidence="5">
    <location>
        <begin position="450"/>
        <end position="511"/>
    </location>
</feature>
<dbReference type="Gene3D" id="3.10.20.90">
    <property type="entry name" value="Phosphatidylinositol 3-kinase Catalytic Subunit, Chain A, domain 1"/>
    <property type="match status" value="1"/>
</dbReference>
<dbReference type="GO" id="GO:0008270">
    <property type="term" value="F:zinc ion binding"/>
    <property type="evidence" value="ECO:0007669"/>
    <property type="project" value="UniProtKB-KW"/>
</dbReference>
<dbReference type="Pfam" id="PF01428">
    <property type="entry name" value="zf-AN1"/>
    <property type="match status" value="1"/>
</dbReference>
<dbReference type="PRINTS" id="PR00348">
    <property type="entry name" value="UBIQUITIN"/>
</dbReference>